<comment type="caution">
    <text evidence="2">The sequence shown here is derived from an EMBL/GenBank/DDBJ whole genome shotgun (WGS) entry which is preliminary data.</text>
</comment>
<dbReference type="AlphaFoldDB" id="A0A2A4F1J0"/>
<evidence type="ECO:0000313" key="3">
    <source>
        <dbReference type="Proteomes" id="UP000218022"/>
    </source>
</evidence>
<gene>
    <name evidence="2" type="ORF">BWP39_16980</name>
</gene>
<sequence>MRVALNQNGCPAVIQITQSTRISVRKAVPGSSEMEKWVVIAGIWAMCALCAIFFIRGATCSATRREAEREARKAPARLGSEVSAER</sequence>
<evidence type="ECO:0000313" key="2">
    <source>
        <dbReference type="EMBL" id="PCE26219.1"/>
    </source>
</evidence>
<organism evidence="2 3">
    <name type="scientific">Paraburkholderia acidicola</name>
    <dbReference type="NCBI Taxonomy" id="1912599"/>
    <lineage>
        <taxon>Bacteria</taxon>
        <taxon>Pseudomonadati</taxon>
        <taxon>Pseudomonadota</taxon>
        <taxon>Betaproteobacteria</taxon>
        <taxon>Burkholderiales</taxon>
        <taxon>Burkholderiaceae</taxon>
        <taxon>Paraburkholderia</taxon>
    </lineage>
</organism>
<accession>A0A2A4F1J0</accession>
<proteinExistence type="predicted"/>
<dbReference type="Proteomes" id="UP000218022">
    <property type="component" value="Unassembled WGS sequence"/>
</dbReference>
<evidence type="ECO:0000256" key="1">
    <source>
        <dbReference type="SAM" id="Phobius"/>
    </source>
</evidence>
<name>A0A2A4F1J0_9BURK</name>
<reference evidence="2 3" key="1">
    <citation type="submission" date="2017-01" db="EMBL/GenBank/DDBJ databases">
        <title>Whole-Genome Shotgun Sequencing of Two beta-Proteobacterial Species in Search of the Bulgecin Biosynthetic Cluster.</title>
        <authorList>
            <person name="Horsman M.E."/>
            <person name="Marous D.R."/>
            <person name="Li R."/>
            <person name="Oliver R.A."/>
            <person name="Byun B."/>
            <person name="Emrich S.J."/>
            <person name="Boggess B."/>
            <person name="Townsend C.A."/>
            <person name="Mobashery S."/>
        </authorList>
    </citation>
    <scope>NUCLEOTIDE SEQUENCE [LARGE SCALE GENOMIC DNA]</scope>
    <source>
        <strain evidence="2 3">ATCC 31363</strain>
    </source>
</reference>
<dbReference type="EMBL" id="MTZV01000004">
    <property type="protein sequence ID" value="PCE26219.1"/>
    <property type="molecule type" value="Genomic_DNA"/>
</dbReference>
<keyword evidence="1" id="KW-0472">Membrane</keyword>
<keyword evidence="1" id="KW-1133">Transmembrane helix</keyword>
<keyword evidence="1" id="KW-0812">Transmembrane</keyword>
<feature type="transmembrane region" description="Helical" evidence="1">
    <location>
        <begin position="37"/>
        <end position="55"/>
    </location>
</feature>
<protein>
    <submittedName>
        <fullName evidence="2">Uncharacterized protein</fullName>
    </submittedName>
</protein>